<organism evidence="2 3">
    <name type="scientific">Nocardioides ginsengisegetis</name>
    <dbReference type="NCBI Taxonomy" id="661491"/>
    <lineage>
        <taxon>Bacteria</taxon>
        <taxon>Bacillati</taxon>
        <taxon>Actinomycetota</taxon>
        <taxon>Actinomycetes</taxon>
        <taxon>Propionibacteriales</taxon>
        <taxon>Nocardioidaceae</taxon>
        <taxon>Nocardioides</taxon>
    </lineage>
</organism>
<comment type="caution">
    <text evidence="2">The sequence shown here is derived from an EMBL/GenBank/DDBJ whole genome shotgun (WGS) entry which is preliminary data.</text>
</comment>
<dbReference type="SUPFAM" id="SSF51905">
    <property type="entry name" value="FAD/NAD(P)-binding domain"/>
    <property type="match status" value="2"/>
</dbReference>
<proteinExistence type="predicted"/>
<evidence type="ECO:0000313" key="2">
    <source>
        <dbReference type="EMBL" id="MBA8804502.1"/>
    </source>
</evidence>
<dbReference type="Proteomes" id="UP000580910">
    <property type="component" value="Unassembled WGS sequence"/>
</dbReference>
<accession>A0A7W3J1G6</accession>
<dbReference type="PANTHER" id="PTHR43539:SF78">
    <property type="entry name" value="FLAVIN-CONTAINING MONOOXYGENASE"/>
    <property type="match status" value="1"/>
</dbReference>
<dbReference type="InterPro" id="IPR036188">
    <property type="entry name" value="FAD/NAD-bd_sf"/>
</dbReference>
<dbReference type="AlphaFoldDB" id="A0A7W3J1G6"/>
<dbReference type="GO" id="GO:0004497">
    <property type="term" value="F:monooxygenase activity"/>
    <property type="evidence" value="ECO:0007669"/>
    <property type="project" value="TreeGrafter"/>
</dbReference>
<name>A0A7W3J1G6_9ACTN</name>
<dbReference type="PRINTS" id="PR00368">
    <property type="entry name" value="FADPNR"/>
</dbReference>
<evidence type="ECO:0000256" key="1">
    <source>
        <dbReference type="ARBA" id="ARBA00023002"/>
    </source>
</evidence>
<dbReference type="EMBL" id="JACGXA010000001">
    <property type="protein sequence ID" value="MBA8804502.1"/>
    <property type="molecule type" value="Genomic_DNA"/>
</dbReference>
<dbReference type="RefSeq" id="WP_182540061.1">
    <property type="nucleotide sequence ID" value="NZ_JACGXA010000001.1"/>
</dbReference>
<dbReference type="Gene3D" id="3.50.50.60">
    <property type="entry name" value="FAD/NAD(P)-binding domain"/>
    <property type="match status" value="1"/>
</dbReference>
<dbReference type="PRINTS" id="PR00469">
    <property type="entry name" value="PNDRDTASEII"/>
</dbReference>
<dbReference type="InterPro" id="IPR050982">
    <property type="entry name" value="Auxin_biosynth/cation_transpt"/>
</dbReference>
<dbReference type="GO" id="GO:0050660">
    <property type="term" value="F:flavin adenine dinucleotide binding"/>
    <property type="evidence" value="ECO:0007669"/>
    <property type="project" value="TreeGrafter"/>
</dbReference>
<evidence type="ECO:0000313" key="3">
    <source>
        <dbReference type="Proteomes" id="UP000580910"/>
    </source>
</evidence>
<protein>
    <submittedName>
        <fullName evidence="2">Putative flavoprotein involved in K+ transport</fullName>
    </submittedName>
</protein>
<keyword evidence="1" id="KW-0560">Oxidoreductase</keyword>
<dbReference type="PANTHER" id="PTHR43539">
    <property type="entry name" value="FLAVIN-BINDING MONOOXYGENASE-LIKE PROTEIN (AFU_ORTHOLOGUE AFUA_4G09220)"/>
    <property type="match status" value="1"/>
</dbReference>
<keyword evidence="3" id="KW-1185">Reference proteome</keyword>
<dbReference type="Pfam" id="PF13738">
    <property type="entry name" value="Pyr_redox_3"/>
    <property type="match status" value="1"/>
</dbReference>
<gene>
    <name evidence="2" type="ORF">FB382_002793</name>
</gene>
<sequence>MTTHIDTVIIGAGQAGLSTAYHLTRHGRDCVVLDAGARIGDGWRQQWDTLRLYSPAKYDGLPGLPFPAEPWSYPGKDQVADYLEAYARHFELPVRLGVRVQAVDRAGEGYLVTTSHGDYTCDNVVVATGTFGRAPHVPDLARDLDPGILQLHSSEYRRPGQLQAGPVLVVGGSHSGCDIAYEVAETHETILAGRDPGQIPFRLESGRARIAFPLMIRVWRHVLTRRTPIGRKLTGEIRHHGGPMLRVKRDDLVQRGVDRRLERVDGVVDGQPTVGGQPVDVRNVVWATGFQQKFDWIRLPVFGEDGWPREYRGVVDDAPGLFFVGLCFQFGFTSMLMEGAGRDAAYVVARIVARSRNRTSATA</sequence>
<reference evidence="2 3" key="1">
    <citation type="submission" date="2020-07" db="EMBL/GenBank/DDBJ databases">
        <title>Sequencing the genomes of 1000 actinobacteria strains.</title>
        <authorList>
            <person name="Klenk H.-P."/>
        </authorList>
    </citation>
    <scope>NUCLEOTIDE SEQUENCE [LARGE SCALE GENOMIC DNA]</scope>
    <source>
        <strain evidence="2 3">DSM 21349</strain>
    </source>
</reference>